<reference evidence="7" key="1">
    <citation type="submission" date="2023-06" db="EMBL/GenBank/DDBJ databases">
        <authorList>
            <person name="Delattre M."/>
        </authorList>
    </citation>
    <scope>NUCLEOTIDE SEQUENCE</scope>
    <source>
        <strain evidence="7">AF72</strain>
    </source>
</reference>
<dbReference type="Pfam" id="PF05485">
    <property type="entry name" value="THAP"/>
    <property type="match status" value="1"/>
</dbReference>
<name>A0AA36D275_9BILA</name>
<evidence type="ECO:0000259" key="6">
    <source>
        <dbReference type="PROSITE" id="PS50950"/>
    </source>
</evidence>
<protein>
    <recommendedName>
        <fullName evidence="6">THAP-type domain-containing protein</fullName>
    </recommendedName>
</protein>
<dbReference type="InterPro" id="IPR006612">
    <property type="entry name" value="THAP_Znf"/>
</dbReference>
<evidence type="ECO:0000256" key="1">
    <source>
        <dbReference type="ARBA" id="ARBA00022723"/>
    </source>
</evidence>
<proteinExistence type="predicted"/>
<dbReference type="EMBL" id="CATQJA010002657">
    <property type="protein sequence ID" value="CAJ0579570.1"/>
    <property type="molecule type" value="Genomic_DNA"/>
</dbReference>
<dbReference type="GO" id="GO:0008270">
    <property type="term" value="F:zinc ion binding"/>
    <property type="evidence" value="ECO:0007669"/>
    <property type="project" value="UniProtKB-KW"/>
</dbReference>
<keyword evidence="4 5" id="KW-0238">DNA-binding</keyword>
<evidence type="ECO:0000256" key="5">
    <source>
        <dbReference type="PROSITE-ProRule" id="PRU00309"/>
    </source>
</evidence>
<keyword evidence="2 5" id="KW-0863">Zinc-finger</keyword>
<evidence type="ECO:0000313" key="8">
    <source>
        <dbReference type="Proteomes" id="UP001177023"/>
    </source>
</evidence>
<evidence type="ECO:0000256" key="4">
    <source>
        <dbReference type="ARBA" id="ARBA00023125"/>
    </source>
</evidence>
<keyword evidence="1" id="KW-0479">Metal-binding</keyword>
<evidence type="ECO:0000313" key="7">
    <source>
        <dbReference type="EMBL" id="CAJ0579570.1"/>
    </source>
</evidence>
<dbReference type="GO" id="GO:0003677">
    <property type="term" value="F:DNA binding"/>
    <property type="evidence" value="ECO:0007669"/>
    <property type="project" value="UniProtKB-UniRule"/>
</dbReference>
<dbReference type="Proteomes" id="UP001177023">
    <property type="component" value="Unassembled WGS sequence"/>
</dbReference>
<evidence type="ECO:0000256" key="3">
    <source>
        <dbReference type="ARBA" id="ARBA00022833"/>
    </source>
</evidence>
<keyword evidence="3" id="KW-0862">Zinc</keyword>
<accession>A0AA36D275</accession>
<feature type="domain" description="THAP-type" evidence="6">
    <location>
        <begin position="310"/>
        <end position="406"/>
    </location>
</feature>
<dbReference type="PROSITE" id="PS50950">
    <property type="entry name" value="ZF_THAP"/>
    <property type="match status" value="1"/>
</dbReference>
<sequence>MADGSSPPGDIAEVLKRIMDSAPEEPGPRTGVRVMKRRSAGPKLMHTPPKILKRKMPPGGLFEARPAVRRTDLGPFYCNEEDYTKCAQWGCGINIPSLLTPLSFVPKRAISSIIQTFPSVAKQNDVIEEYMKYMAIIDPAEARQAMENFPIRICQKHFINKLGGQDGIPNIAEKDPRYSADFDDSDVTKELKRRIVILHSDQELRNSFVPMPGQPLTFIRCGVARCQSTNLTVNPNPLRLFRLFPVPKHDAGLERWSTLLAHKGIRISPENLKERGHICEMHFYRGDPAHAWRHLDGLQAADEVGHEMVLPEVARCIVKSCSSSFASRKADGTPVKFVDLPENPTTHAAWMTILGAKNGQFIRDLGPGSKICENHFAPEDTNFQGLPFRFIREEKKAAEVAVPDEKAIVWDACCPGRLKLEVAMQNLTRKYEDMTYLFLEYLEKNNIPVTTDFAKKILIDPKEFTKRFKAVKTERRGHRIPRALTIPQRSTHYTSERLQETVNKHRKLPQLIKDAP</sequence>
<feature type="non-terminal residue" evidence="7">
    <location>
        <position position="1"/>
    </location>
</feature>
<organism evidence="7 8">
    <name type="scientific">Mesorhabditis spiculigera</name>
    <dbReference type="NCBI Taxonomy" id="96644"/>
    <lineage>
        <taxon>Eukaryota</taxon>
        <taxon>Metazoa</taxon>
        <taxon>Ecdysozoa</taxon>
        <taxon>Nematoda</taxon>
        <taxon>Chromadorea</taxon>
        <taxon>Rhabditida</taxon>
        <taxon>Rhabditina</taxon>
        <taxon>Rhabditomorpha</taxon>
        <taxon>Rhabditoidea</taxon>
        <taxon>Rhabditidae</taxon>
        <taxon>Mesorhabditinae</taxon>
        <taxon>Mesorhabditis</taxon>
    </lineage>
</organism>
<gene>
    <name evidence="7" type="ORF">MSPICULIGERA_LOCUS17782</name>
</gene>
<dbReference type="AlphaFoldDB" id="A0AA36D275"/>
<evidence type="ECO:0000256" key="2">
    <source>
        <dbReference type="ARBA" id="ARBA00022771"/>
    </source>
</evidence>
<keyword evidence="8" id="KW-1185">Reference proteome</keyword>
<comment type="caution">
    <text evidence="7">The sequence shown here is derived from an EMBL/GenBank/DDBJ whole genome shotgun (WGS) entry which is preliminary data.</text>
</comment>
<dbReference type="SUPFAM" id="SSF57716">
    <property type="entry name" value="Glucocorticoid receptor-like (DNA-binding domain)"/>
    <property type="match status" value="1"/>
</dbReference>